<evidence type="ECO:0000313" key="8">
    <source>
        <dbReference type="Proteomes" id="UP000242525"/>
    </source>
</evidence>
<dbReference type="InterPro" id="IPR036388">
    <property type="entry name" value="WH-like_DNA-bd_sf"/>
</dbReference>
<dbReference type="OrthoDB" id="5954824at2759"/>
<comment type="caution">
    <text evidence="7">The sequence shown here is derived from an EMBL/GenBank/DDBJ whole genome shotgun (WGS) entry which is preliminary data.</text>
</comment>
<evidence type="ECO:0000256" key="4">
    <source>
        <dbReference type="SAM" id="MobiDB-lite"/>
    </source>
</evidence>
<proteinExistence type="predicted"/>
<reference evidence="7" key="1">
    <citation type="submission" date="2014-03" db="EMBL/GenBank/DDBJ databases">
        <authorList>
            <person name="Casaregola S."/>
        </authorList>
    </citation>
    <scope>NUCLEOTIDE SEQUENCE [LARGE SCALE GENOMIC DNA]</scope>
    <source>
        <strain evidence="7">CLIB 918</strain>
    </source>
</reference>
<protein>
    <submittedName>
        <fullName evidence="7">Similar to Saccharomyces cerevisiae YPR104C FHL1 Regulator of ribosomal protein (RP) transcription</fullName>
    </submittedName>
</protein>
<dbReference type="InterPro" id="IPR045178">
    <property type="entry name" value="Fhl1/FHA1"/>
</dbReference>
<evidence type="ECO:0000259" key="5">
    <source>
        <dbReference type="PROSITE" id="PS50006"/>
    </source>
</evidence>
<dbReference type="Pfam" id="PF00250">
    <property type="entry name" value="Forkhead"/>
    <property type="match status" value="1"/>
</dbReference>
<dbReference type="PROSITE" id="PS50006">
    <property type="entry name" value="FHA_DOMAIN"/>
    <property type="match status" value="1"/>
</dbReference>
<dbReference type="GO" id="GO:0005840">
    <property type="term" value="C:ribosome"/>
    <property type="evidence" value="ECO:0007669"/>
    <property type="project" value="UniProtKB-KW"/>
</dbReference>
<dbReference type="PANTHER" id="PTHR21712:SF29">
    <property type="entry name" value="PRE-RRNA-PROCESSING PROTEIN FHL1"/>
    <property type="match status" value="1"/>
</dbReference>
<dbReference type="SUPFAM" id="SSF46785">
    <property type="entry name" value="Winged helix' DNA-binding domain"/>
    <property type="match status" value="1"/>
</dbReference>
<dbReference type="GO" id="GO:0060962">
    <property type="term" value="P:regulation of ribosomal protein gene transcription by RNA polymerase II"/>
    <property type="evidence" value="ECO:0007669"/>
    <property type="project" value="InterPro"/>
</dbReference>
<dbReference type="PROSITE" id="PS50039">
    <property type="entry name" value="FORK_HEAD_3"/>
    <property type="match status" value="1"/>
</dbReference>
<evidence type="ECO:0000259" key="6">
    <source>
        <dbReference type="PROSITE" id="PS50039"/>
    </source>
</evidence>
<feature type="domain" description="Fork-head" evidence="6">
    <location>
        <begin position="191"/>
        <end position="288"/>
    </location>
</feature>
<feature type="compositionally biased region" description="Polar residues" evidence="4">
    <location>
        <begin position="291"/>
        <end position="303"/>
    </location>
</feature>
<evidence type="ECO:0000256" key="2">
    <source>
        <dbReference type="ARBA" id="ARBA00023242"/>
    </source>
</evidence>
<gene>
    <name evidence="7" type="ORF">BN980_GECA22s00406g</name>
</gene>
<keyword evidence="7" id="KW-0687">Ribonucleoprotein</keyword>
<keyword evidence="1 3" id="KW-0238">DNA-binding</keyword>
<dbReference type="InterPro" id="IPR008984">
    <property type="entry name" value="SMAD_FHA_dom_sf"/>
</dbReference>
<dbReference type="Gene3D" id="2.60.200.20">
    <property type="match status" value="1"/>
</dbReference>
<accession>A0A0J9XIT8</accession>
<dbReference type="InterPro" id="IPR001766">
    <property type="entry name" value="Fork_head_dom"/>
</dbReference>
<sequence length="449" mass="49868">MSSQPVFYAFNNAEAFTDLPAEKLRNDSIDSLHASKLSAYARLDFKASSFYLQTLHAVIGRTDPVKDIRVDIDLGALARGVSRRHAKLFYDLEKMVFVLAVLGSNGLAVDNVYYQAGDKIILHNGSTVHIGDVEFKFVLPTAADKKAPVNSQSLSSYQLSPSRKSAVCESAAVAEAANNDNDTAPFDETTKPPFLIHQLILNAIRASPPGCTGLSYHQITLMIQKLYPYYGSTACKEDWKPAVKFNLVHNKMFTKITSPATANGSKKRKWVIDEHYLFERQRQLNEEQGEVPTTTPSAENETYNQLSRYELPVPAATSPMHSKSSRRNSSNNSSIRARRDSLSQDPGYIKFIKMLKAAYFKALAKHNPADISPDAGPFIKLVLRTLRARHMDLERLLLKAYTLEDPQAQRQLLSVVKMVLRRTLDGNSASTSPARKASGVNQGPKLVHV</sequence>
<feature type="region of interest" description="Disordered" evidence="4">
    <location>
        <begin position="283"/>
        <end position="303"/>
    </location>
</feature>
<dbReference type="InterPro" id="IPR000253">
    <property type="entry name" value="FHA_dom"/>
</dbReference>
<feature type="region of interest" description="Disordered" evidence="4">
    <location>
        <begin position="315"/>
        <end position="340"/>
    </location>
</feature>
<evidence type="ECO:0000256" key="1">
    <source>
        <dbReference type="ARBA" id="ARBA00023125"/>
    </source>
</evidence>
<keyword evidence="8" id="KW-1185">Reference proteome</keyword>
<keyword evidence="7" id="KW-0689">Ribosomal protein</keyword>
<name>A0A0J9XIT8_GEOCN</name>
<dbReference type="PANTHER" id="PTHR21712">
    <property type="entry name" value="PRE-RRNA-PROCESSING PROTEIN FHL1"/>
    <property type="match status" value="1"/>
</dbReference>
<feature type="domain" description="FHA" evidence="5">
    <location>
        <begin position="57"/>
        <end position="114"/>
    </location>
</feature>
<dbReference type="GO" id="GO:0043565">
    <property type="term" value="F:sequence-specific DNA binding"/>
    <property type="evidence" value="ECO:0007669"/>
    <property type="project" value="InterPro"/>
</dbReference>
<dbReference type="InterPro" id="IPR036390">
    <property type="entry name" value="WH_DNA-bd_sf"/>
</dbReference>
<evidence type="ECO:0000256" key="3">
    <source>
        <dbReference type="PROSITE-ProRule" id="PRU00089"/>
    </source>
</evidence>
<evidence type="ECO:0000313" key="7">
    <source>
        <dbReference type="EMBL" id="CDO57474.1"/>
    </source>
</evidence>
<dbReference type="GO" id="GO:0005634">
    <property type="term" value="C:nucleus"/>
    <property type="evidence" value="ECO:0007669"/>
    <property type="project" value="UniProtKB-SubCell"/>
</dbReference>
<organism evidence="7 8">
    <name type="scientific">Geotrichum candidum</name>
    <name type="common">Oospora lactis</name>
    <name type="synonym">Dipodascus geotrichum</name>
    <dbReference type="NCBI Taxonomy" id="1173061"/>
    <lineage>
        <taxon>Eukaryota</taxon>
        <taxon>Fungi</taxon>
        <taxon>Dikarya</taxon>
        <taxon>Ascomycota</taxon>
        <taxon>Saccharomycotina</taxon>
        <taxon>Dipodascomycetes</taxon>
        <taxon>Dipodascales</taxon>
        <taxon>Dipodascaceae</taxon>
        <taxon>Geotrichum</taxon>
    </lineage>
</organism>
<dbReference type="SMART" id="SM00339">
    <property type="entry name" value="FH"/>
    <property type="match status" value="1"/>
</dbReference>
<dbReference type="Proteomes" id="UP000242525">
    <property type="component" value="Unassembled WGS sequence"/>
</dbReference>
<keyword evidence="2 3" id="KW-0539">Nucleus</keyword>
<dbReference type="Pfam" id="PF00498">
    <property type="entry name" value="FHA"/>
    <property type="match status" value="1"/>
</dbReference>
<dbReference type="SUPFAM" id="SSF49879">
    <property type="entry name" value="SMAD/FHA domain"/>
    <property type="match status" value="1"/>
</dbReference>
<dbReference type="CDD" id="cd22701">
    <property type="entry name" value="FHA_FKH1-like"/>
    <property type="match status" value="1"/>
</dbReference>
<dbReference type="EMBL" id="CCBN010000022">
    <property type="protein sequence ID" value="CDO57474.1"/>
    <property type="molecule type" value="Genomic_DNA"/>
</dbReference>
<feature type="region of interest" description="Disordered" evidence="4">
    <location>
        <begin position="426"/>
        <end position="449"/>
    </location>
</feature>
<feature type="DNA-binding region" description="Fork-head" evidence="3">
    <location>
        <begin position="191"/>
        <end position="288"/>
    </location>
</feature>
<dbReference type="AlphaFoldDB" id="A0A0J9XIT8"/>
<dbReference type="Gene3D" id="1.10.10.10">
    <property type="entry name" value="Winged helix-like DNA-binding domain superfamily/Winged helix DNA-binding domain"/>
    <property type="match status" value="1"/>
</dbReference>
<comment type="subcellular location">
    <subcellularLocation>
        <location evidence="3">Nucleus</location>
    </subcellularLocation>
</comment>
<dbReference type="STRING" id="1173061.A0A0J9XIT8"/>
<dbReference type="GO" id="GO:0003700">
    <property type="term" value="F:DNA-binding transcription factor activity"/>
    <property type="evidence" value="ECO:0007669"/>
    <property type="project" value="InterPro"/>
</dbReference>